<protein>
    <recommendedName>
        <fullName evidence="3">HicB-like antitoxin of toxin-antitoxin system domain-containing protein</fullName>
    </recommendedName>
</protein>
<dbReference type="Proteomes" id="UP000051557">
    <property type="component" value="Unassembled WGS sequence"/>
</dbReference>
<dbReference type="AlphaFoldDB" id="A0A0R2X400"/>
<evidence type="ECO:0000313" key="2">
    <source>
        <dbReference type="Proteomes" id="UP000051557"/>
    </source>
</evidence>
<dbReference type="Gene3D" id="3.30.160.250">
    <property type="match status" value="1"/>
</dbReference>
<dbReference type="EMBL" id="LIDM01000442">
    <property type="protein sequence ID" value="KRP30870.1"/>
    <property type="molecule type" value="Genomic_DNA"/>
</dbReference>
<proteinExistence type="predicted"/>
<organism evidence="1 2">
    <name type="scientific">Verrucomicrobia subdivision 6 bacterium BACL9 MAG-120820-bin42</name>
    <dbReference type="NCBI Taxonomy" id="1655634"/>
    <lineage>
        <taxon>Bacteria</taxon>
        <taxon>Pseudomonadati</taxon>
        <taxon>Verrucomicrobiota</taxon>
        <taxon>Verrucomicrobiia</taxon>
        <taxon>Verrucomicrobiales</taxon>
        <taxon>Verrucomicrobia subdivision 6</taxon>
    </lineage>
</organism>
<dbReference type="InterPro" id="IPR035069">
    <property type="entry name" value="TTHA1013/TTHA0281-like"/>
</dbReference>
<evidence type="ECO:0008006" key="3">
    <source>
        <dbReference type="Google" id="ProtNLM"/>
    </source>
</evidence>
<comment type="caution">
    <text evidence="1">The sequence shown here is derived from an EMBL/GenBank/DDBJ whole genome shotgun (WGS) entry which is preliminary data.</text>
</comment>
<feature type="non-terminal residue" evidence="1">
    <location>
        <position position="1"/>
    </location>
</feature>
<accession>A0A0R2X400</accession>
<evidence type="ECO:0000313" key="1">
    <source>
        <dbReference type="EMBL" id="KRP30870.1"/>
    </source>
</evidence>
<dbReference type="SUPFAM" id="SSF143100">
    <property type="entry name" value="TTHA1013/TTHA0281-like"/>
    <property type="match status" value="1"/>
</dbReference>
<gene>
    <name evidence="1" type="ORF">ABS32_08195</name>
</gene>
<sequence length="68" mass="7609">QSKIELRQDEDGVWIAKSELLKGCHAHGKDRGEAILRFQEAAKAHLEALMESGRPIPPAFRKQFILAA</sequence>
<name>A0A0R2X400_9BACT</name>
<reference evidence="1 2" key="1">
    <citation type="submission" date="2015-10" db="EMBL/GenBank/DDBJ databases">
        <title>Metagenome-Assembled Genomes uncover a global brackish microbiome.</title>
        <authorList>
            <person name="Hugerth L.W."/>
            <person name="Larsson J."/>
            <person name="Alneberg J."/>
            <person name="Lindh M.V."/>
            <person name="Legrand C."/>
            <person name="Pinhassi J."/>
            <person name="Andersson A.F."/>
        </authorList>
    </citation>
    <scope>NUCLEOTIDE SEQUENCE [LARGE SCALE GENOMIC DNA]</scope>
    <source>
        <strain evidence="1">BACL9 MAG-120820-bin42</strain>
    </source>
</reference>